<dbReference type="PROSITE" id="PS51779">
    <property type="entry name" value="POTRA"/>
    <property type="match status" value="1"/>
</dbReference>
<keyword evidence="12" id="KW-1185">Reference proteome</keyword>
<evidence type="ECO:0000313" key="12">
    <source>
        <dbReference type="Proteomes" id="UP001596507"/>
    </source>
</evidence>
<sequence>MRRPSPLPPTSTRAPERGAAGEPIEISAAFASGAGIGGADAAASPAEVDSDELRWSRPEAAETFGAVPPSAEAEDAPVRLRDVWGAAWARRRALRAEVRRFTVRQRHRRAIWLGAGASLLALVLVTLGAAYSPLFGVEKIHVVGAEQLDADTVAAALRDQVGRPLPLVDESAVKAALVKFPLVQSYTLEARPPHELVVRIVERTPIGVIESAAGYTLVDAAGVSLSTTQEPAAGSPLLKVAGGVGSAAFDAAGQVMRTLPESIRDQVTKVTATSADDVTLRLGDTRTDIVWGSADDSATKAVVLAAAMKAKPPKSVSGYDVSSPEAVVIW</sequence>
<dbReference type="RefSeq" id="WP_262874915.1">
    <property type="nucleotide sequence ID" value="NZ_BAABKW010000013.1"/>
</dbReference>
<evidence type="ECO:0000256" key="1">
    <source>
        <dbReference type="ARBA" id="ARBA00004370"/>
    </source>
</evidence>
<keyword evidence="6 9" id="KW-0472">Membrane</keyword>
<keyword evidence="5 9" id="KW-1133">Transmembrane helix</keyword>
<evidence type="ECO:0000256" key="4">
    <source>
        <dbReference type="ARBA" id="ARBA00022692"/>
    </source>
</evidence>
<evidence type="ECO:0000256" key="7">
    <source>
        <dbReference type="ARBA" id="ARBA00023306"/>
    </source>
</evidence>
<evidence type="ECO:0000256" key="6">
    <source>
        <dbReference type="ARBA" id="ARBA00023136"/>
    </source>
</evidence>
<keyword evidence="2" id="KW-1003">Cell membrane</keyword>
<feature type="transmembrane region" description="Helical" evidence="9">
    <location>
        <begin position="110"/>
        <end position="131"/>
    </location>
</feature>
<protein>
    <submittedName>
        <fullName evidence="11">FtsQ-type POTRA domain-containing protein</fullName>
    </submittedName>
</protein>
<keyword evidence="4 9" id="KW-0812">Transmembrane</keyword>
<comment type="subcellular location">
    <subcellularLocation>
        <location evidence="1">Membrane</location>
    </subcellularLocation>
</comment>
<evidence type="ECO:0000256" key="9">
    <source>
        <dbReference type="SAM" id="Phobius"/>
    </source>
</evidence>
<comment type="caution">
    <text evidence="11">The sequence shown here is derived from an EMBL/GenBank/DDBJ whole genome shotgun (WGS) entry which is preliminary data.</text>
</comment>
<gene>
    <name evidence="11" type="ORF">ACFQRL_13685</name>
</gene>
<keyword evidence="3" id="KW-0132">Cell division</keyword>
<dbReference type="Proteomes" id="UP001596507">
    <property type="component" value="Unassembled WGS sequence"/>
</dbReference>
<dbReference type="Gene3D" id="3.10.20.310">
    <property type="entry name" value="membrane protein fhac"/>
    <property type="match status" value="1"/>
</dbReference>
<evidence type="ECO:0000313" key="11">
    <source>
        <dbReference type="EMBL" id="MFC7270011.1"/>
    </source>
</evidence>
<dbReference type="PANTHER" id="PTHR37820:SF1">
    <property type="entry name" value="CELL DIVISION PROTEIN FTSQ"/>
    <property type="match status" value="1"/>
</dbReference>
<dbReference type="InterPro" id="IPR013685">
    <property type="entry name" value="POTRA_FtsQ_type"/>
</dbReference>
<evidence type="ECO:0000259" key="10">
    <source>
        <dbReference type="PROSITE" id="PS51779"/>
    </source>
</evidence>
<dbReference type="InterPro" id="IPR034746">
    <property type="entry name" value="POTRA"/>
</dbReference>
<accession>A0ABW2HFZ4</accession>
<evidence type="ECO:0000256" key="3">
    <source>
        <dbReference type="ARBA" id="ARBA00022618"/>
    </source>
</evidence>
<evidence type="ECO:0000256" key="8">
    <source>
        <dbReference type="SAM" id="MobiDB-lite"/>
    </source>
</evidence>
<reference evidence="12" key="1">
    <citation type="journal article" date="2019" name="Int. J. Syst. Evol. Microbiol.">
        <title>The Global Catalogue of Microorganisms (GCM) 10K type strain sequencing project: providing services to taxonomists for standard genome sequencing and annotation.</title>
        <authorList>
            <consortium name="The Broad Institute Genomics Platform"/>
            <consortium name="The Broad Institute Genome Sequencing Center for Infectious Disease"/>
            <person name="Wu L."/>
            <person name="Ma J."/>
        </authorList>
    </citation>
    <scope>NUCLEOTIDE SEQUENCE [LARGE SCALE GENOMIC DNA]</scope>
    <source>
        <strain evidence="12">CGMCC 1.15772</strain>
    </source>
</reference>
<organism evidence="11 12">
    <name type="scientific">Microbacterium fluvii</name>
    <dbReference type="NCBI Taxonomy" id="415215"/>
    <lineage>
        <taxon>Bacteria</taxon>
        <taxon>Bacillati</taxon>
        <taxon>Actinomycetota</taxon>
        <taxon>Actinomycetes</taxon>
        <taxon>Micrococcales</taxon>
        <taxon>Microbacteriaceae</taxon>
        <taxon>Microbacterium</taxon>
    </lineage>
</organism>
<name>A0ABW2HFZ4_9MICO</name>
<feature type="region of interest" description="Disordered" evidence="8">
    <location>
        <begin position="1"/>
        <end position="22"/>
    </location>
</feature>
<proteinExistence type="predicted"/>
<dbReference type="InterPro" id="IPR050487">
    <property type="entry name" value="FtsQ_DivIB"/>
</dbReference>
<keyword evidence="7" id="KW-0131">Cell cycle</keyword>
<feature type="domain" description="POTRA" evidence="10">
    <location>
        <begin position="135"/>
        <end position="203"/>
    </location>
</feature>
<dbReference type="EMBL" id="JBHTBE010000003">
    <property type="protein sequence ID" value="MFC7270011.1"/>
    <property type="molecule type" value="Genomic_DNA"/>
</dbReference>
<dbReference type="Pfam" id="PF08478">
    <property type="entry name" value="POTRA_1"/>
    <property type="match status" value="1"/>
</dbReference>
<dbReference type="PANTHER" id="PTHR37820">
    <property type="entry name" value="CELL DIVISION PROTEIN DIVIB"/>
    <property type="match status" value="1"/>
</dbReference>
<evidence type="ECO:0000256" key="5">
    <source>
        <dbReference type="ARBA" id="ARBA00022989"/>
    </source>
</evidence>
<evidence type="ECO:0000256" key="2">
    <source>
        <dbReference type="ARBA" id="ARBA00022475"/>
    </source>
</evidence>